<dbReference type="EMBL" id="JAUSXK010000001">
    <property type="protein sequence ID" value="MDQ0645433.1"/>
    <property type="molecule type" value="Genomic_DNA"/>
</dbReference>
<evidence type="ECO:0000313" key="3">
    <source>
        <dbReference type="Proteomes" id="UP001239085"/>
    </source>
</evidence>
<organism evidence="2 3">
    <name type="scientific">Microbacterium murale</name>
    <dbReference type="NCBI Taxonomy" id="1081040"/>
    <lineage>
        <taxon>Bacteria</taxon>
        <taxon>Bacillati</taxon>
        <taxon>Actinomycetota</taxon>
        <taxon>Actinomycetes</taxon>
        <taxon>Micrococcales</taxon>
        <taxon>Microbacteriaceae</taxon>
        <taxon>Microbacterium</taxon>
    </lineage>
</organism>
<evidence type="ECO:0000313" key="2">
    <source>
        <dbReference type="EMBL" id="MDQ0645433.1"/>
    </source>
</evidence>
<protein>
    <recommendedName>
        <fullName evidence="4">DUF2568 domain-containing protein</fullName>
    </recommendedName>
</protein>
<feature type="transmembrane region" description="Helical" evidence="1">
    <location>
        <begin position="116"/>
        <end position="138"/>
    </location>
</feature>
<evidence type="ECO:0000256" key="1">
    <source>
        <dbReference type="SAM" id="Phobius"/>
    </source>
</evidence>
<dbReference type="Proteomes" id="UP001239085">
    <property type="component" value="Unassembled WGS sequence"/>
</dbReference>
<accession>A0ABU0PDP5</accession>
<keyword evidence="3" id="KW-1185">Reference proteome</keyword>
<reference evidence="2 3" key="1">
    <citation type="submission" date="2023-07" db="EMBL/GenBank/DDBJ databases">
        <title>Comparative genomics of wheat-associated soil bacteria to identify genetic determinants of phenazine resistance.</title>
        <authorList>
            <person name="Mouncey N."/>
        </authorList>
    </citation>
    <scope>NUCLEOTIDE SEQUENCE [LARGE SCALE GENOMIC DNA]</scope>
    <source>
        <strain evidence="2 3">W2I7</strain>
    </source>
</reference>
<keyword evidence="1" id="KW-0812">Transmembrane</keyword>
<sequence length="148" mass="15865">MENDEGRDAARDLANLDAATAGYATVTAREGVYHLALGVGAGAIVTAQGLSSPWSWILPLVFLASVPLFIGWWRRSHGWWVSGYAPARTRWVVALMAVAYVGLAFASFILDSVWVSVLMGAIAALVITAAGFVWMVVWRRGLKTAEAG</sequence>
<dbReference type="RefSeq" id="WP_307363706.1">
    <property type="nucleotide sequence ID" value="NZ_JAUSXK010000001.1"/>
</dbReference>
<feature type="transmembrane region" description="Helical" evidence="1">
    <location>
        <begin position="92"/>
        <end position="110"/>
    </location>
</feature>
<name>A0ABU0PDP5_9MICO</name>
<comment type="caution">
    <text evidence="2">The sequence shown here is derived from an EMBL/GenBank/DDBJ whole genome shotgun (WGS) entry which is preliminary data.</text>
</comment>
<gene>
    <name evidence="2" type="ORF">QFZ46_003593</name>
</gene>
<proteinExistence type="predicted"/>
<keyword evidence="1" id="KW-1133">Transmembrane helix</keyword>
<keyword evidence="1" id="KW-0472">Membrane</keyword>
<evidence type="ECO:0008006" key="4">
    <source>
        <dbReference type="Google" id="ProtNLM"/>
    </source>
</evidence>
<feature type="transmembrane region" description="Helical" evidence="1">
    <location>
        <begin position="54"/>
        <end position="72"/>
    </location>
</feature>